<keyword evidence="1" id="KW-0812">Transmembrane</keyword>
<reference evidence="2 3" key="1">
    <citation type="submission" date="2020-04" db="EMBL/GenBank/DDBJ databases">
        <title>Donghicola sp., a member of the Rhodobacteraceae family isolated from mangrove forest in Thailand.</title>
        <authorList>
            <person name="Charoenyingcharoen P."/>
            <person name="Yukphan P."/>
        </authorList>
    </citation>
    <scope>NUCLEOTIDE SEQUENCE [LARGE SCALE GENOMIC DNA]</scope>
    <source>
        <strain evidence="2 3">B5-SW-15</strain>
    </source>
</reference>
<evidence type="ECO:0000313" key="3">
    <source>
        <dbReference type="Proteomes" id="UP000592216"/>
    </source>
</evidence>
<keyword evidence="1" id="KW-1133">Transmembrane helix</keyword>
<feature type="transmembrane region" description="Helical" evidence="1">
    <location>
        <begin position="6"/>
        <end position="39"/>
    </location>
</feature>
<protein>
    <submittedName>
        <fullName evidence="2">DUF454 domain-containing protein</fullName>
    </submittedName>
</protein>
<dbReference type="PANTHER" id="PTHR35813">
    <property type="entry name" value="INNER MEMBRANE PROTEIN YBAN"/>
    <property type="match status" value="1"/>
</dbReference>
<dbReference type="RefSeq" id="WP_177156642.1">
    <property type="nucleotide sequence ID" value="NZ_JABCJE010000001.1"/>
</dbReference>
<gene>
    <name evidence="2" type="ORF">HJ536_03335</name>
</gene>
<dbReference type="PANTHER" id="PTHR35813:SF1">
    <property type="entry name" value="INNER MEMBRANE PROTEIN YBAN"/>
    <property type="match status" value="1"/>
</dbReference>
<keyword evidence="1" id="KW-0472">Membrane</keyword>
<dbReference type="PIRSF" id="PIRSF016789">
    <property type="entry name" value="DUF454"/>
    <property type="match status" value="1"/>
</dbReference>
<dbReference type="Proteomes" id="UP000592216">
    <property type="component" value="Unassembled WGS sequence"/>
</dbReference>
<dbReference type="InterPro" id="IPR007401">
    <property type="entry name" value="DUF454"/>
</dbReference>
<accession>A0A850Q7Q4</accession>
<evidence type="ECO:0000313" key="2">
    <source>
        <dbReference type="EMBL" id="NVO22379.1"/>
    </source>
</evidence>
<feature type="transmembrane region" description="Helical" evidence="1">
    <location>
        <begin position="96"/>
        <end position="113"/>
    </location>
</feature>
<evidence type="ECO:0000256" key="1">
    <source>
        <dbReference type="SAM" id="Phobius"/>
    </source>
</evidence>
<organism evidence="2 3">
    <name type="scientific">Donghicola mangrovi</name>
    <dbReference type="NCBI Taxonomy" id="2729614"/>
    <lineage>
        <taxon>Bacteria</taxon>
        <taxon>Pseudomonadati</taxon>
        <taxon>Pseudomonadota</taxon>
        <taxon>Alphaproteobacteria</taxon>
        <taxon>Rhodobacterales</taxon>
        <taxon>Roseobacteraceae</taxon>
        <taxon>Donghicola</taxon>
    </lineage>
</organism>
<dbReference type="AlphaFoldDB" id="A0A850Q7Q4"/>
<dbReference type="Pfam" id="PF04304">
    <property type="entry name" value="DUF454"/>
    <property type="match status" value="1"/>
</dbReference>
<proteinExistence type="predicted"/>
<comment type="caution">
    <text evidence="2">The sequence shown here is derived from an EMBL/GenBank/DDBJ whole genome shotgun (WGS) entry which is preliminary data.</text>
</comment>
<name>A0A850Q7Q4_9RHOB</name>
<feature type="transmembrane region" description="Helical" evidence="1">
    <location>
        <begin position="74"/>
        <end position="90"/>
    </location>
</feature>
<dbReference type="EMBL" id="JABCJE010000001">
    <property type="protein sequence ID" value="NVO22379.1"/>
    <property type="molecule type" value="Genomic_DNA"/>
</dbReference>
<dbReference type="GO" id="GO:0005886">
    <property type="term" value="C:plasma membrane"/>
    <property type="evidence" value="ECO:0007669"/>
    <property type="project" value="TreeGrafter"/>
</dbReference>
<sequence length="117" mass="12807">MRSLWFILGVLSMGLGLIGVVLPLLPTVPFMLLAAFCFARSSERMHGWLVNHRVFGPAIEDWNRSGAISKTGKRAATVSIAVVFSISVFMGLRPMILGIQAVTLGAVLTFIWTRPSY</sequence>